<proteinExistence type="evidence at transcript level"/>
<reference evidence="2" key="1">
    <citation type="journal article" date="2024" name="Front. Plant Sci.">
        <title>Genome-wide analysis of the MADS-box gene family of sea buckthorn (Hippophae rhamnoides ssp. sinensis) and their potential role in floral organ development.</title>
        <authorList>
            <person name="Zhao J."/>
            <person name="Xu Y."/>
            <person name="Zhang Z."/>
            <person name="Zhao M."/>
            <person name="Li K."/>
            <person name="Wang F."/>
            <person name="Sun K."/>
        </authorList>
    </citation>
    <scope>NUCLEOTIDE SEQUENCE</scope>
</reference>
<dbReference type="Pfam" id="PF01486">
    <property type="entry name" value="K-box"/>
    <property type="match status" value="1"/>
</dbReference>
<accession>A0AAU7LJF1</accession>
<dbReference type="EMBL" id="PP400888">
    <property type="protein sequence ID" value="XBP28248.1"/>
    <property type="molecule type" value="mRNA"/>
</dbReference>
<dbReference type="PROSITE" id="PS51297">
    <property type="entry name" value="K_BOX"/>
    <property type="match status" value="1"/>
</dbReference>
<dbReference type="AlphaFoldDB" id="A0AAU7LJF1"/>
<protein>
    <submittedName>
        <fullName evidence="2">MADS53</fullName>
    </submittedName>
</protein>
<dbReference type="InterPro" id="IPR002487">
    <property type="entry name" value="TF_Kbox"/>
</dbReference>
<gene>
    <name evidence="2" type="primary">MADS53</name>
</gene>
<dbReference type="GO" id="GO:0005634">
    <property type="term" value="C:nucleus"/>
    <property type="evidence" value="ECO:0007669"/>
    <property type="project" value="InterPro"/>
</dbReference>
<evidence type="ECO:0000313" key="2">
    <source>
        <dbReference type="EMBL" id="XBP28248.1"/>
    </source>
</evidence>
<feature type="domain" description="K-box" evidence="1">
    <location>
        <begin position="1"/>
        <end position="99"/>
    </location>
</feature>
<dbReference type="GO" id="GO:0003700">
    <property type="term" value="F:DNA-binding transcription factor activity"/>
    <property type="evidence" value="ECO:0007669"/>
    <property type="project" value="InterPro"/>
</dbReference>
<evidence type="ECO:0000259" key="1">
    <source>
        <dbReference type="PROSITE" id="PS51297"/>
    </source>
</evidence>
<reference evidence="2" key="2">
    <citation type="submission" date="2024-02" db="EMBL/GenBank/DDBJ databases">
        <authorList>
            <person name="Xu Y."/>
            <person name="Zhao J."/>
        </authorList>
    </citation>
    <scope>NUCLEOTIDE SEQUENCE</scope>
</reference>
<name>A0AAU7LJF1_9ROSA</name>
<sequence>MQLLKEDTCSMAKKIELLEATKGKLLGDRLDPCSIDDLHQLENQLERSLVKIRARKTQLFREQIERLKEECGMQPLQMRLLTKNHQDVIQPDMNEIMEADTQLFIWPPERTPKKL</sequence>
<organism evidence="2">
    <name type="scientific">Hippophae rhamnoides</name>
    <name type="common">sea-buckthorn</name>
    <dbReference type="NCBI Taxonomy" id="193516"/>
    <lineage>
        <taxon>Eukaryota</taxon>
        <taxon>Viridiplantae</taxon>
        <taxon>Streptophyta</taxon>
        <taxon>Embryophyta</taxon>
        <taxon>Tracheophyta</taxon>
        <taxon>Spermatophyta</taxon>
        <taxon>Magnoliopsida</taxon>
        <taxon>eudicotyledons</taxon>
        <taxon>Gunneridae</taxon>
        <taxon>Pentapetalae</taxon>
        <taxon>rosids</taxon>
        <taxon>fabids</taxon>
        <taxon>Rosales</taxon>
        <taxon>Elaeagnaceae</taxon>
        <taxon>Hippophae</taxon>
    </lineage>
</organism>